<dbReference type="AlphaFoldDB" id="D3G1D9"/>
<name>D3G1D9_ALKPO</name>
<dbReference type="CDD" id="cd01651">
    <property type="entry name" value="RT_G2_intron"/>
    <property type="match status" value="1"/>
</dbReference>
<keyword evidence="2" id="KW-0548">Nucleotidyltransferase</keyword>
<dbReference type="HOGENOM" id="CLU_013584_14_3_9"/>
<evidence type="ECO:0000313" key="3">
    <source>
        <dbReference type="Proteomes" id="UP000001544"/>
    </source>
</evidence>
<dbReference type="PROSITE" id="PS50878">
    <property type="entry name" value="RT_POL"/>
    <property type="match status" value="1"/>
</dbReference>
<proteinExistence type="predicted"/>
<dbReference type="GO" id="GO:0003964">
    <property type="term" value="F:RNA-directed DNA polymerase activity"/>
    <property type="evidence" value="ECO:0007669"/>
    <property type="project" value="UniProtKB-KW"/>
</dbReference>
<dbReference type="Pfam" id="PF00078">
    <property type="entry name" value="RVT_1"/>
    <property type="match status" value="1"/>
</dbReference>
<geneLocation type="plasmid" evidence="2 3">
    <name>pBpOF4-01</name>
</geneLocation>
<keyword evidence="3" id="KW-1185">Reference proteome</keyword>
<dbReference type="SUPFAM" id="SSF56672">
    <property type="entry name" value="DNA/RNA polymerases"/>
    <property type="match status" value="1"/>
</dbReference>
<protein>
    <submittedName>
        <fullName evidence="2">RNA-directed DNA polymerase (Reverse transcriptase)</fullName>
    </submittedName>
</protein>
<evidence type="ECO:0000259" key="1">
    <source>
        <dbReference type="PROSITE" id="PS50878"/>
    </source>
</evidence>
<evidence type="ECO:0000313" key="2">
    <source>
        <dbReference type="EMBL" id="ADC52165.1"/>
    </source>
</evidence>
<dbReference type="InterPro" id="IPR003615">
    <property type="entry name" value="HNH_nuc"/>
</dbReference>
<dbReference type="Proteomes" id="UP000001544">
    <property type="component" value="Plasmid pBpOF4-01"/>
</dbReference>
<dbReference type="EMBL" id="CP001879">
    <property type="protein sequence ID" value="ADC52165.1"/>
    <property type="molecule type" value="Genomic_DNA"/>
</dbReference>
<keyword evidence="2" id="KW-0614">Plasmid</keyword>
<keyword evidence="2" id="KW-0695">RNA-directed DNA polymerase</keyword>
<dbReference type="SMART" id="SM00507">
    <property type="entry name" value="HNHc"/>
    <property type="match status" value="1"/>
</dbReference>
<dbReference type="GO" id="GO:0008270">
    <property type="term" value="F:zinc ion binding"/>
    <property type="evidence" value="ECO:0007669"/>
    <property type="project" value="InterPro"/>
</dbReference>
<dbReference type="eggNOG" id="COG3344">
    <property type="taxonomic scope" value="Bacteria"/>
</dbReference>
<keyword evidence="2" id="KW-0808">Transferase</keyword>
<dbReference type="InterPro" id="IPR043502">
    <property type="entry name" value="DNA/RNA_pol_sf"/>
</dbReference>
<dbReference type="InterPro" id="IPR030931">
    <property type="entry name" value="Group_II_RT_mat"/>
</dbReference>
<dbReference type="GO" id="GO:0004519">
    <property type="term" value="F:endonuclease activity"/>
    <property type="evidence" value="ECO:0007669"/>
    <property type="project" value="InterPro"/>
</dbReference>
<reference evidence="2 3" key="1">
    <citation type="journal article" date="2011" name="Environ. Microbiol.">
        <title>Genome of alkaliphilic Bacillus pseudofirmus OF4 reveals adaptations that support the ability to grow in an external pH range from 7.5 to 11.4.</title>
        <authorList>
            <person name="Janto B."/>
            <person name="Ahmed A."/>
            <person name="Ito M."/>
            <person name="Liu J."/>
            <person name="Hicks D.B."/>
            <person name="Pagni S."/>
            <person name="Fackelmayer O.J."/>
            <person name="Smith T.A."/>
            <person name="Earl J."/>
            <person name="Elbourne L.D."/>
            <person name="Hassan K."/>
            <person name="Paulsen I.T."/>
            <person name="Kolsto A.B."/>
            <person name="Tourasse N.J."/>
            <person name="Ehrlich G.D."/>
            <person name="Boissy R."/>
            <person name="Ivey D.M."/>
            <person name="Li G."/>
            <person name="Xue Y."/>
            <person name="Ma Y."/>
            <person name="Hu F.Z."/>
            <person name="Krulwich T.A."/>
        </authorList>
    </citation>
    <scope>NUCLEOTIDE SEQUENCE [LARGE SCALE GENOMIC DNA]</scope>
    <source>
        <strain evidence="3">ATCC BAA-2126 / JCM 17055 / OF4</strain>
    </source>
</reference>
<dbReference type="InterPro" id="IPR051083">
    <property type="entry name" value="GrpII_Intron_Splice-Mob/Def"/>
</dbReference>
<dbReference type="CDD" id="cd00085">
    <property type="entry name" value="HNHc"/>
    <property type="match status" value="1"/>
</dbReference>
<gene>
    <name evidence="2" type="ordered locus">BpOF4_20849</name>
</gene>
<dbReference type="KEGG" id="bpf:BpOF4_20849"/>
<dbReference type="Gene3D" id="1.10.30.50">
    <property type="match status" value="1"/>
</dbReference>
<feature type="domain" description="Reverse transcriptase" evidence="1">
    <location>
        <begin position="86"/>
        <end position="342"/>
    </location>
</feature>
<organism evidence="2 3">
    <name type="scientific">Alkalihalophilus pseudofirmus (strain ATCC BAA-2126 / JCM 17055 / OF4)</name>
    <name type="common">Bacillus pseudofirmus</name>
    <dbReference type="NCBI Taxonomy" id="398511"/>
    <lineage>
        <taxon>Bacteria</taxon>
        <taxon>Bacillati</taxon>
        <taxon>Bacillota</taxon>
        <taxon>Bacilli</taxon>
        <taxon>Bacillales</taxon>
        <taxon>Bacillaceae</taxon>
        <taxon>Alkalihalophilus</taxon>
    </lineage>
</organism>
<dbReference type="RefSeq" id="WP_012961077.1">
    <property type="nucleotide sequence ID" value="NC_013792.1"/>
</dbReference>
<dbReference type="Pfam" id="PF01844">
    <property type="entry name" value="HNH"/>
    <property type="match status" value="1"/>
</dbReference>
<sequence>MVQKLDIPKTESELNKLLDKLYLISKEYKDSKKHPCFKGLLEIIQSDEVILTAIHKIKANKGSNTKGTDGETIDDILQDGYESVISRVRKCFLAYNPKLLRRVHIDKQVSKDKRPLGIPAIIDRIIQECIRMIIEPILEAQFFSHSYGFRPYRSAEHALSKVTNTAYDTNYCWVVEGDIKKFFDNVNHTILIKKLYSMGIRDRRVLMIIKAMLQCGVLGEAEQTTVGTPQGGIISPLLANAYLDSLDHWITREWENKETKHEYSRLDGKYRALKNASNLKPAHFVRYADDWVLITNSKANAIKWKQRIAKHLKEQLKLELSEEKTLITNIKKKAIKFVGFHFKQVKNGKGKNGWVTRTEPDPKRLEIKIQTIRKNLKAIKRTHTDGKREITHSINKVNSQIRGVIQYYEIASRISKSLEKYANNLRKTGMYTLSRFGATWTPANETNNLMSVHEKYKLTIPTIEIDEVKIGLTDLYFSNFKQPQIKSQKETPYTPEGRMLYFKRLNKRKPMDRMDGFFSERLSEAIGTGRKQGTFYNFEYYMNRPYTYNRDKGKCKICGDSVSLFELEVHHINPKLPLNEVNKVRNLASLHMKCHKKVTARTSDISYLSDKIQKKIIKFRKALG</sequence>
<dbReference type="InterPro" id="IPR002711">
    <property type="entry name" value="HNH"/>
</dbReference>
<dbReference type="InterPro" id="IPR000477">
    <property type="entry name" value="RT_dom"/>
</dbReference>
<dbReference type="PANTHER" id="PTHR34047:SF8">
    <property type="entry name" value="PROTEIN YKFC"/>
    <property type="match status" value="1"/>
</dbReference>
<dbReference type="GO" id="GO:0003676">
    <property type="term" value="F:nucleic acid binding"/>
    <property type="evidence" value="ECO:0007669"/>
    <property type="project" value="InterPro"/>
</dbReference>
<dbReference type="NCBIfam" id="TIGR04416">
    <property type="entry name" value="group_II_RT_mat"/>
    <property type="match status" value="1"/>
</dbReference>
<accession>D3G1D9</accession>
<dbReference type="PANTHER" id="PTHR34047">
    <property type="entry name" value="NUCLEAR INTRON MATURASE 1, MITOCHONDRIAL-RELATED"/>
    <property type="match status" value="1"/>
</dbReference>